<accession>A0AAI8V8P1</accession>
<dbReference type="EMBL" id="CAUWAG010000003">
    <property type="protein sequence ID" value="CAJ2500389.1"/>
    <property type="molecule type" value="Genomic_DNA"/>
</dbReference>
<sequence>MRGRYRFQHPIVVELNATPNLGSRFSPQQNTEAEIGKIEINLLGFTRPSELPALAASATIAKTA</sequence>
<protein>
    <submittedName>
        <fullName evidence="1">Uu.00g032420.m01.CDS01</fullName>
    </submittedName>
</protein>
<reference evidence="1" key="1">
    <citation type="submission" date="2023-10" db="EMBL/GenBank/DDBJ databases">
        <authorList>
            <person name="Hackl T."/>
        </authorList>
    </citation>
    <scope>NUCLEOTIDE SEQUENCE</scope>
</reference>
<evidence type="ECO:0000313" key="2">
    <source>
        <dbReference type="Proteomes" id="UP001295740"/>
    </source>
</evidence>
<dbReference type="Proteomes" id="UP001295740">
    <property type="component" value="Unassembled WGS sequence"/>
</dbReference>
<name>A0AAI8V8P1_9PEZI</name>
<keyword evidence="2" id="KW-1185">Reference proteome</keyword>
<evidence type="ECO:0000313" key="1">
    <source>
        <dbReference type="EMBL" id="CAJ2500389.1"/>
    </source>
</evidence>
<comment type="caution">
    <text evidence="1">The sequence shown here is derived from an EMBL/GenBank/DDBJ whole genome shotgun (WGS) entry which is preliminary data.</text>
</comment>
<proteinExistence type="predicted"/>
<dbReference type="AlphaFoldDB" id="A0AAI8V8P1"/>
<organism evidence="1 2">
    <name type="scientific">Anthostomella pinea</name>
    <dbReference type="NCBI Taxonomy" id="933095"/>
    <lineage>
        <taxon>Eukaryota</taxon>
        <taxon>Fungi</taxon>
        <taxon>Dikarya</taxon>
        <taxon>Ascomycota</taxon>
        <taxon>Pezizomycotina</taxon>
        <taxon>Sordariomycetes</taxon>
        <taxon>Xylariomycetidae</taxon>
        <taxon>Xylariales</taxon>
        <taxon>Xylariaceae</taxon>
        <taxon>Anthostomella</taxon>
    </lineage>
</organism>
<gene>
    <name evidence="1" type="ORF">KHLLAP_LOCUS857</name>
</gene>